<organism evidence="2 3">
    <name type="scientific">Neorhizobium phenanthreniclasticum</name>
    <dbReference type="NCBI Taxonomy" id="3157917"/>
    <lineage>
        <taxon>Bacteria</taxon>
        <taxon>Pseudomonadati</taxon>
        <taxon>Pseudomonadota</taxon>
        <taxon>Alphaproteobacteria</taxon>
        <taxon>Hyphomicrobiales</taxon>
        <taxon>Rhizobiaceae</taxon>
        <taxon>Rhizobium/Agrobacterium group</taxon>
        <taxon>Neorhizobium</taxon>
    </lineage>
</organism>
<protein>
    <recommendedName>
        <fullName evidence="4">Aldehyde oxidase/xanthine dehydrogenase second molybdopterin binding domain-containing protein</fullName>
    </recommendedName>
</protein>
<evidence type="ECO:0000256" key="1">
    <source>
        <dbReference type="SAM" id="MobiDB-lite"/>
    </source>
</evidence>
<name>A0ABV0M4A0_9HYPH</name>
<proteinExistence type="predicted"/>
<sequence length="64" mass="6726">MTADQHCNKRQPGSGCAEGQGHRRTRNPGAAAAIANAIYNATGVRVRGYPITLDKYLAKVLGTG</sequence>
<dbReference type="RefSeq" id="WP_348863460.1">
    <property type="nucleotide sequence ID" value="NZ_JBEAAL010000012.1"/>
</dbReference>
<reference evidence="2 3" key="1">
    <citation type="submission" date="2024-05" db="EMBL/GenBank/DDBJ databases">
        <title>Neorhizobium sp. Rsf11, a plant growth promoting and heavy metal resistant PAH-degrader.</title>
        <authorList>
            <person name="Golubev S.N."/>
            <person name="Muratova A.Y."/>
            <person name="Markelova M.I."/>
        </authorList>
    </citation>
    <scope>NUCLEOTIDE SEQUENCE [LARGE SCALE GENOMIC DNA]</scope>
    <source>
        <strain evidence="2 3">Rsf11</strain>
    </source>
</reference>
<comment type="caution">
    <text evidence="2">The sequence shown here is derived from an EMBL/GenBank/DDBJ whole genome shotgun (WGS) entry which is preliminary data.</text>
</comment>
<dbReference type="Gene3D" id="3.30.365.10">
    <property type="entry name" value="Aldehyde oxidase/xanthine dehydrogenase, molybdopterin binding domain"/>
    <property type="match status" value="1"/>
</dbReference>
<dbReference type="Proteomes" id="UP001496627">
    <property type="component" value="Unassembled WGS sequence"/>
</dbReference>
<gene>
    <name evidence="2" type="ORF">ABK249_17255</name>
</gene>
<dbReference type="InterPro" id="IPR037165">
    <property type="entry name" value="AldOxase/xan_DH_Mopterin-bd_sf"/>
</dbReference>
<evidence type="ECO:0008006" key="4">
    <source>
        <dbReference type="Google" id="ProtNLM"/>
    </source>
</evidence>
<dbReference type="EMBL" id="JBEAAL010000012">
    <property type="protein sequence ID" value="MEQ1406681.1"/>
    <property type="molecule type" value="Genomic_DNA"/>
</dbReference>
<accession>A0ABV0M4A0</accession>
<evidence type="ECO:0000313" key="2">
    <source>
        <dbReference type="EMBL" id="MEQ1406681.1"/>
    </source>
</evidence>
<evidence type="ECO:0000313" key="3">
    <source>
        <dbReference type="Proteomes" id="UP001496627"/>
    </source>
</evidence>
<keyword evidence="3" id="KW-1185">Reference proteome</keyword>
<feature type="region of interest" description="Disordered" evidence="1">
    <location>
        <begin position="1"/>
        <end position="28"/>
    </location>
</feature>
<dbReference type="SUPFAM" id="SSF56003">
    <property type="entry name" value="Molybdenum cofactor-binding domain"/>
    <property type="match status" value="1"/>
</dbReference>